<keyword evidence="2" id="KW-1185">Reference proteome</keyword>
<evidence type="ECO:0000313" key="1">
    <source>
        <dbReference type="EMBL" id="MBB4012424.1"/>
    </source>
</evidence>
<gene>
    <name evidence="1" type="ORF">GGR36_001732</name>
</gene>
<protein>
    <recommendedName>
        <fullName evidence="3">DUF2497 domain-containing protein</fullName>
    </recommendedName>
</protein>
<sequence length="197" mass="21106">MTPLDPSNDLEVSDTLMVKADALIHRHRSSIAPSADDLPVLTDVLGEDLPVLEDIAEEIVLDDEIALPETPCPEEVTEQEAFAPASPAPIAVEPDPAIIAAAVEAATQAARQDAAVQAQAARMRMAEQLIEFDAHIAQTLEAWISNELPQIVAAEVDGMVERLRVKTLAHMRATLVPDLSHKLSELLDATLNESGGD</sequence>
<evidence type="ECO:0008006" key="3">
    <source>
        <dbReference type="Google" id="ProtNLM"/>
    </source>
</evidence>
<name>A0A840BJ85_9RHOO</name>
<evidence type="ECO:0000313" key="2">
    <source>
        <dbReference type="Proteomes" id="UP000561045"/>
    </source>
</evidence>
<organism evidence="1 2">
    <name type="scientific">Niveibacterium umoris</name>
    <dbReference type="NCBI Taxonomy" id="1193620"/>
    <lineage>
        <taxon>Bacteria</taxon>
        <taxon>Pseudomonadati</taxon>
        <taxon>Pseudomonadota</taxon>
        <taxon>Betaproteobacteria</taxon>
        <taxon>Rhodocyclales</taxon>
        <taxon>Rhodocyclaceae</taxon>
        <taxon>Niveibacterium</taxon>
    </lineage>
</organism>
<dbReference type="Proteomes" id="UP000561045">
    <property type="component" value="Unassembled WGS sequence"/>
</dbReference>
<reference evidence="1 2" key="1">
    <citation type="submission" date="2020-08" db="EMBL/GenBank/DDBJ databases">
        <title>Genomic Encyclopedia of Type Strains, Phase IV (KMG-IV): sequencing the most valuable type-strain genomes for metagenomic binning, comparative biology and taxonomic classification.</title>
        <authorList>
            <person name="Goeker M."/>
        </authorList>
    </citation>
    <scope>NUCLEOTIDE SEQUENCE [LARGE SCALE GENOMIC DNA]</scope>
    <source>
        <strain evidence="1 2">DSM 106739</strain>
    </source>
</reference>
<accession>A0A840BJ85</accession>
<comment type="caution">
    <text evidence="1">The sequence shown here is derived from an EMBL/GenBank/DDBJ whole genome shotgun (WGS) entry which is preliminary data.</text>
</comment>
<dbReference type="RefSeq" id="WP_183634229.1">
    <property type="nucleotide sequence ID" value="NZ_BAABLE010000011.1"/>
</dbReference>
<proteinExistence type="predicted"/>
<dbReference type="AlphaFoldDB" id="A0A840BJ85"/>
<dbReference type="EMBL" id="JACIET010000001">
    <property type="protein sequence ID" value="MBB4012424.1"/>
    <property type="molecule type" value="Genomic_DNA"/>
</dbReference>